<dbReference type="AlphaFoldDB" id="I6ZQS0"/>
<evidence type="ECO:0000313" key="2">
    <source>
        <dbReference type="EMBL" id="AFN74399.1"/>
    </source>
</evidence>
<evidence type="ECO:0000259" key="1">
    <source>
        <dbReference type="Pfam" id="PF18765"/>
    </source>
</evidence>
<dbReference type="PATRIC" id="fig|1191523.3.peg.1229"/>
<dbReference type="STRING" id="1191523.MROS_1161"/>
<dbReference type="Pfam" id="PF18765">
    <property type="entry name" value="Polbeta"/>
    <property type="match status" value="1"/>
</dbReference>
<dbReference type="HOGENOM" id="CLU_164558_1_0_10"/>
<dbReference type="EMBL" id="CP003557">
    <property type="protein sequence ID" value="AFN74399.1"/>
    <property type="molecule type" value="Genomic_DNA"/>
</dbReference>
<accession>I6ZQS0</accession>
<dbReference type="InterPro" id="IPR043519">
    <property type="entry name" value="NT_sf"/>
</dbReference>
<dbReference type="InterPro" id="IPR041633">
    <property type="entry name" value="Polbeta"/>
</dbReference>
<protein>
    <submittedName>
        <fullName evidence="2">DNA polymerase subunit beta</fullName>
    </submittedName>
</protein>
<reference evidence="2 3" key="1">
    <citation type="journal article" date="2013" name="PLoS ONE">
        <title>Genomic analysis of Melioribacter roseus, facultatively anaerobic organotrophic bacterium representing a novel deep lineage within Bacteriodetes/Chlorobi group.</title>
        <authorList>
            <person name="Kadnikov V.V."/>
            <person name="Mardanov A.V."/>
            <person name="Podosokorskaya O.A."/>
            <person name="Gavrilov S.N."/>
            <person name="Kublanov I.V."/>
            <person name="Beletsky A.V."/>
            <person name="Bonch-Osmolovskaya E.A."/>
            <person name="Ravin N.V."/>
        </authorList>
    </citation>
    <scope>NUCLEOTIDE SEQUENCE [LARGE SCALE GENOMIC DNA]</scope>
    <source>
        <strain evidence="3">JCM 17771 / P3M-2</strain>
    </source>
</reference>
<organism evidence="2 3">
    <name type="scientific">Melioribacter roseus (strain DSM 23840 / JCM 17771 / VKM B-2668 / P3M-2)</name>
    <dbReference type="NCBI Taxonomy" id="1191523"/>
    <lineage>
        <taxon>Bacteria</taxon>
        <taxon>Pseudomonadati</taxon>
        <taxon>Ignavibacteriota</taxon>
        <taxon>Ignavibacteria</taxon>
        <taxon>Ignavibacteriales</taxon>
        <taxon>Melioribacteraceae</taxon>
        <taxon>Melioribacter</taxon>
    </lineage>
</organism>
<sequence length="100" mass="11650">MNHMRLSERDIEIIKKATKKFFGENASVYLFGSRTDDSKKGGDIDLYIETKVFQNIIDRKIKMLAELHKELGEQKIDIIINNFSSKKFIYHVAKSEGIRL</sequence>
<dbReference type="eggNOG" id="COG1708">
    <property type="taxonomic scope" value="Bacteria"/>
</dbReference>
<dbReference type="Proteomes" id="UP000009011">
    <property type="component" value="Chromosome"/>
</dbReference>
<dbReference type="SUPFAM" id="SSF81301">
    <property type="entry name" value="Nucleotidyltransferase"/>
    <property type="match status" value="1"/>
</dbReference>
<name>I6ZQS0_MELRP</name>
<gene>
    <name evidence="2" type="ordered locus">MROS_1161</name>
</gene>
<keyword evidence="3" id="KW-1185">Reference proteome</keyword>
<proteinExistence type="predicted"/>
<feature type="domain" description="Polymerase beta nucleotidyltransferase" evidence="1">
    <location>
        <begin position="24"/>
        <end position="95"/>
    </location>
</feature>
<dbReference type="Gene3D" id="3.30.460.10">
    <property type="entry name" value="Beta Polymerase, domain 2"/>
    <property type="match status" value="1"/>
</dbReference>
<evidence type="ECO:0000313" key="3">
    <source>
        <dbReference type="Proteomes" id="UP000009011"/>
    </source>
</evidence>
<dbReference type="KEGG" id="mro:MROS_1161"/>
<dbReference type="CDD" id="cd05403">
    <property type="entry name" value="NT_KNTase_like"/>
    <property type="match status" value="1"/>
</dbReference>